<comment type="caution">
    <text evidence="2">The sequence shown here is derived from an EMBL/GenBank/DDBJ whole genome shotgun (WGS) entry which is preliminary data.</text>
</comment>
<evidence type="ECO:0000256" key="1">
    <source>
        <dbReference type="SAM" id="Phobius"/>
    </source>
</evidence>
<gene>
    <name evidence="2" type="ORF">TUM4630_29810</name>
</gene>
<evidence type="ECO:0000313" key="3">
    <source>
        <dbReference type="Proteomes" id="UP000761574"/>
    </source>
</evidence>
<dbReference type="RefSeq" id="WP_110456139.1">
    <property type="nucleotide sequence ID" value="NZ_BPFB01000043.1"/>
</dbReference>
<feature type="transmembrane region" description="Helical" evidence="1">
    <location>
        <begin position="6"/>
        <end position="26"/>
    </location>
</feature>
<keyword evidence="1" id="KW-0812">Transmembrane</keyword>
<sequence length="119" mass="12805">MLNLFVVPLMPLVGALTANLSTMIRGESAIKLSIGMKTFVCAATAFASVWFALLVTAIYAGGDTNTLAGVEVLLLFMGGLLAYPILKLERFISASIQLWLFRLALPLIVFSCVLVMMFG</sequence>
<dbReference type="Proteomes" id="UP000761574">
    <property type="component" value="Unassembled WGS sequence"/>
</dbReference>
<keyword evidence="1" id="KW-1133">Transmembrane helix</keyword>
<feature type="transmembrane region" description="Helical" evidence="1">
    <location>
        <begin position="98"/>
        <end position="118"/>
    </location>
</feature>
<accession>A0ABQ4PPR7</accession>
<organism evidence="2 3">
    <name type="scientific">Shewanella algidipiscicola</name>
    <dbReference type="NCBI Taxonomy" id="614070"/>
    <lineage>
        <taxon>Bacteria</taxon>
        <taxon>Pseudomonadati</taxon>
        <taxon>Pseudomonadota</taxon>
        <taxon>Gammaproteobacteria</taxon>
        <taxon>Alteromonadales</taxon>
        <taxon>Shewanellaceae</taxon>
        <taxon>Shewanella</taxon>
    </lineage>
</organism>
<reference evidence="2 3" key="1">
    <citation type="submission" date="2021-05" db="EMBL/GenBank/DDBJ databases">
        <title>Molecular characterization for Shewanella algae harboring chromosomal blaOXA-55-like strains isolated from clinical and environment sample.</title>
        <authorList>
            <person name="Ohama Y."/>
            <person name="Aoki K."/>
            <person name="Harada S."/>
            <person name="Moriya K."/>
            <person name="Ishii Y."/>
            <person name="Tateda K."/>
        </authorList>
    </citation>
    <scope>NUCLEOTIDE SEQUENCE [LARGE SCALE GENOMIC DNA]</scope>
    <source>
        <strain evidence="2 3">LMG 23746</strain>
    </source>
</reference>
<feature type="transmembrane region" description="Helical" evidence="1">
    <location>
        <begin position="66"/>
        <end position="86"/>
    </location>
</feature>
<name>A0ABQ4PPR7_9GAMM</name>
<dbReference type="EMBL" id="BPFB01000043">
    <property type="protein sequence ID" value="GIU49963.1"/>
    <property type="molecule type" value="Genomic_DNA"/>
</dbReference>
<evidence type="ECO:0000313" key="2">
    <source>
        <dbReference type="EMBL" id="GIU49963.1"/>
    </source>
</evidence>
<protein>
    <submittedName>
        <fullName evidence="2">Uncharacterized protein</fullName>
    </submittedName>
</protein>
<keyword evidence="1" id="KW-0472">Membrane</keyword>
<feature type="transmembrane region" description="Helical" evidence="1">
    <location>
        <begin position="38"/>
        <end position="60"/>
    </location>
</feature>
<keyword evidence="3" id="KW-1185">Reference proteome</keyword>
<proteinExistence type="predicted"/>